<dbReference type="Gene3D" id="2.40.50.140">
    <property type="entry name" value="Nucleic acid-binding proteins"/>
    <property type="match status" value="1"/>
</dbReference>
<protein>
    <recommendedName>
        <fullName evidence="2 3">Single-stranded DNA-binding protein</fullName>
    </recommendedName>
</protein>
<evidence type="ECO:0000256" key="2">
    <source>
        <dbReference type="PIRNR" id="PIRNR002070"/>
    </source>
</evidence>
<evidence type="ECO:0000313" key="4">
    <source>
        <dbReference type="EMBL" id="ACV23063.1"/>
    </source>
</evidence>
<keyword evidence="5" id="KW-1185">Reference proteome</keyword>
<dbReference type="InterPro" id="IPR011344">
    <property type="entry name" value="ssDNA-bd"/>
</dbReference>
<dbReference type="NCBIfam" id="TIGR00621">
    <property type="entry name" value="ssb"/>
    <property type="match status" value="1"/>
</dbReference>
<dbReference type="Proteomes" id="UP000002026">
    <property type="component" value="Chromosome"/>
</dbReference>
<dbReference type="InterPro" id="IPR012340">
    <property type="entry name" value="NA-bd_OB-fold"/>
</dbReference>
<dbReference type="AlphaFoldDB" id="C7N828"/>
<dbReference type="GO" id="GO:0003697">
    <property type="term" value="F:single-stranded DNA binding"/>
    <property type="evidence" value="ECO:0007669"/>
    <property type="project" value="InterPro"/>
</dbReference>
<dbReference type="GO" id="GO:0006260">
    <property type="term" value="P:DNA replication"/>
    <property type="evidence" value="ECO:0007669"/>
    <property type="project" value="InterPro"/>
</dbReference>
<name>C7N828_SLAHD</name>
<dbReference type="STRING" id="471855.Shel_20510"/>
<dbReference type="PROSITE" id="PS50935">
    <property type="entry name" value="SSB"/>
    <property type="match status" value="1"/>
</dbReference>
<dbReference type="KEGG" id="shi:Shel_20510"/>
<keyword evidence="1 2" id="KW-0238">DNA-binding</keyword>
<dbReference type="EMBL" id="CP001684">
    <property type="protein sequence ID" value="ACV23063.1"/>
    <property type="molecule type" value="Genomic_DNA"/>
</dbReference>
<evidence type="ECO:0000256" key="1">
    <source>
        <dbReference type="ARBA" id="ARBA00023125"/>
    </source>
</evidence>
<dbReference type="RefSeq" id="WP_012799164.1">
    <property type="nucleotide sequence ID" value="NC_013165.1"/>
</dbReference>
<reference evidence="4 5" key="1">
    <citation type="journal article" date="2009" name="Stand. Genomic Sci.">
        <title>Complete genome sequence of Slackia heliotrinireducens type strain (RHS 1).</title>
        <authorList>
            <person name="Pukall R."/>
            <person name="Lapidus A."/>
            <person name="Nolan M."/>
            <person name="Copeland A."/>
            <person name="Glavina Del Rio T."/>
            <person name="Lucas S."/>
            <person name="Chen F."/>
            <person name="Tice H."/>
            <person name="Cheng J.F."/>
            <person name="Chertkov O."/>
            <person name="Bruce D."/>
            <person name="Goodwin L."/>
            <person name="Kuske C."/>
            <person name="Brettin T."/>
            <person name="Detter J.C."/>
            <person name="Han C."/>
            <person name="Pitluck S."/>
            <person name="Pati A."/>
            <person name="Mavrommatis K."/>
            <person name="Ivanova N."/>
            <person name="Ovchinnikova G."/>
            <person name="Chen A."/>
            <person name="Palaniappan K."/>
            <person name="Schneider S."/>
            <person name="Rohde M."/>
            <person name="Chain P."/>
            <person name="D'haeseleer P."/>
            <person name="Goker M."/>
            <person name="Bristow J."/>
            <person name="Eisen J.A."/>
            <person name="Markowitz V."/>
            <person name="Kyrpides N.C."/>
            <person name="Klenk H.P."/>
            <person name="Hugenholtz P."/>
        </authorList>
    </citation>
    <scope>NUCLEOTIDE SEQUENCE [LARGE SCALE GENOMIC DNA]</scope>
    <source>
        <strain evidence="5">ATCC 29202 / DSM 20476 / NCTC 11029 / RHS 1</strain>
    </source>
</reference>
<dbReference type="SUPFAM" id="SSF50249">
    <property type="entry name" value="Nucleic acid-binding proteins"/>
    <property type="match status" value="1"/>
</dbReference>
<dbReference type="eggNOG" id="COG0629">
    <property type="taxonomic scope" value="Bacteria"/>
</dbReference>
<gene>
    <name evidence="4" type="ordered locus">Shel_20510</name>
</gene>
<dbReference type="InterPro" id="IPR000424">
    <property type="entry name" value="Primosome_PriB/ssb"/>
</dbReference>
<sequence>MNKTFFYGNVASDPELKGSSKNVLTWRTAVNSRVYNADKGEWVDAADFFDCVLYGKRAEAIGKFLAQGMPVTLECHAKQNTWQDKDGNNRSRVEFVVDDIQVGRKA</sequence>
<accession>C7N828</accession>
<dbReference type="CDD" id="cd04496">
    <property type="entry name" value="SSB_OBF"/>
    <property type="match status" value="1"/>
</dbReference>
<dbReference type="HOGENOM" id="CLU_078758_6_0_11"/>
<evidence type="ECO:0000313" key="5">
    <source>
        <dbReference type="Proteomes" id="UP000002026"/>
    </source>
</evidence>
<evidence type="ECO:0000256" key="3">
    <source>
        <dbReference type="RuleBase" id="RU000524"/>
    </source>
</evidence>
<proteinExistence type="predicted"/>
<dbReference type="PIRSF" id="PIRSF002070">
    <property type="entry name" value="SSB"/>
    <property type="match status" value="1"/>
</dbReference>
<organism evidence="4 5">
    <name type="scientific">Slackia heliotrinireducens (strain ATCC 29202 / DSM 20476 / NCTC 11029 / RHS 1)</name>
    <name type="common">Peptococcus heliotrinreducens</name>
    <dbReference type="NCBI Taxonomy" id="471855"/>
    <lineage>
        <taxon>Bacteria</taxon>
        <taxon>Bacillati</taxon>
        <taxon>Actinomycetota</taxon>
        <taxon>Coriobacteriia</taxon>
        <taxon>Eggerthellales</taxon>
        <taxon>Eggerthellaceae</taxon>
        <taxon>Slackia</taxon>
    </lineage>
</organism>
<dbReference type="Pfam" id="PF00436">
    <property type="entry name" value="SSB"/>
    <property type="match status" value="1"/>
</dbReference>